<evidence type="ECO:0000313" key="1">
    <source>
        <dbReference type="EMBL" id="KIO33789.1"/>
    </source>
</evidence>
<evidence type="ECO:0000313" key="2">
    <source>
        <dbReference type="Proteomes" id="UP000054248"/>
    </source>
</evidence>
<name>A0A0C3QXI7_9AGAM</name>
<accession>A0A0C3QXI7</accession>
<dbReference type="AlphaFoldDB" id="A0A0C3QXI7"/>
<dbReference type="EMBL" id="KN822946">
    <property type="protein sequence ID" value="KIO33789.1"/>
    <property type="molecule type" value="Genomic_DNA"/>
</dbReference>
<dbReference type="OrthoDB" id="3351042at2759"/>
<organism evidence="1 2">
    <name type="scientific">Tulasnella calospora MUT 4182</name>
    <dbReference type="NCBI Taxonomy" id="1051891"/>
    <lineage>
        <taxon>Eukaryota</taxon>
        <taxon>Fungi</taxon>
        <taxon>Dikarya</taxon>
        <taxon>Basidiomycota</taxon>
        <taxon>Agaricomycotina</taxon>
        <taxon>Agaricomycetes</taxon>
        <taxon>Cantharellales</taxon>
        <taxon>Tulasnellaceae</taxon>
        <taxon>Tulasnella</taxon>
    </lineage>
</organism>
<reference evidence="1 2" key="1">
    <citation type="submission" date="2014-04" db="EMBL/GenBank/DDBJ databases">
        <authorList>
            <consortium name="DOE Joint Genome Institute"/>
            <person name="Kuo A."/>
            <person name="Girlanda M."/>
            <person name="Perotto S."/>
            <person name="Kohler A."/>
            <person name="Nagy L.G."/>
            <person name="Floudas D."/>
            <person name="Copeland A."/>
            <person name="Barry K.W."/>
            <person name="Cichocki N."/>
            <person name="Veneault-Fourrey C."/>
            <person name="LaButti K."/>
            <person name="Lindquist E.A."/>
            <person name="Lipzen A."/>
            <person name="Lundell T."/>
            <person name="Morin E."/>
            <person name="Murat C."/>
            <person name="Sun H."/>
            <person name="Tunlid A."/>
            <person name="Henrissat B."/>
            <person name="Grigoriev I.V."/>
            <person name="Hibbett D.S."/>
            <person name="Martin F."/>
            <person name="Nordberg H.P."/>
            <person name="Cantor M.N."/>
            <person name="Hua S.X."/>
        </authorList>
    </citation>
    <scope>NUCLEOTIDE SEQUENCE [LARGE SCALE GENOMIC DNA]</scope>
    <source>
        <strain evidence="1 2">MUT 4182</strain>
    </source>
</reference>
<sequence>MDDVELSVDWERMVVVVSKGMNGVGGEDDEFKREPIKDALTLLVENLVEAGQSQDVKEKVDLDRAGMVFFRLP</sequence>
<proteinExistence type="predicted"/>
<keyword evidence="2" id="KW-1185">Reference proteome</keyword>
<reference evidence="2" key="2">
    <citation type="submission" date="2015-01" db="EMBL/GenBank/DDBJ databases">
        <title>Evolutionary Origins and Diversification of the Mycorrhizal Mutualists.</title>
        <authorList>
            <consortium name="DOE Joint Genome Institute"/>
            <consortium name="Mycorrhizal Genomics Consortium"/>
            <person name="Kohler A."/>
            <person name="Kuo A."/>
            <person name="Nagy L.G."/>
            <person name="Floudas D."/>
            <person name="Copeland A."/>
            <person name="Barry K.W."/>
            <person name="Cichocki N."/>
            <person name="Veneault-Fourrey C."/>
            <person name="LaButti K."/>
            <person name="Lindquist E.A."/>
            <person name="Lipzen A."/>
            <person name="Lundell T."/>
            <person name="Morin E."/>
            <person name="Murat C."/>
            <person name="Riley R."/>
            <person name="Ohm R."/>
            <person name="Sun H."/>
            <person name="Tunlid A."/>
            <person name="Henrissat B."/>
            <person name="Grigoriev I.V."/>
            <person name="Hibbett D.S."/>
            <person name="Martin F."/>
        </authorList>
    </citation>
    <scope>NUCLEOTIDE SEQUENCE [LARGE SCALE GENOMIC DNA]</scope>
    <source>
        <strain evidence="2">MUT 4182</strain>
    </source>
</reference>
<protein>
    <submittedName>
        <fullName evidence="1">Uncharacterized protein</fullName>
    </submittedName>
</protein>
<dbReference type="HOGENOM" id="CLU_2706628_0_0_1"/>
<dbReference type="Proteomes" id="UP000054248">
    <property type="component" value="Unassembled WGS sequence"/>
</dbReference>
<dbReference type="STRING" id="1051891.A0A0C3QXI7"/>
<gene>
    <name evidence="1" type="ORF">M407DRAFT_177881</name>
</gene>